<reference evidence="3" key="1">
    <citation type="journal article" date="2019" name="Int. J. Syst. Evol. Microbiol.">
        <title>The Global Catalogue of Microorganisms (GCM) 10K type strain sequencing project: providing services to taxonomists for standard genome sequencing and annotation.</title>
        <authorList>
            <consortium name="The Broad Institute Genomics Platform"/>
            <consortium name="The Broad Institute Genome Sequencing Center for Infectious Disease"/>
            <person name="Wu L."/>
            <person name="Ma J."/>
        </authorList>
    </citation>
    <scope>NUCLEOTIDE SEQUENCE [LARGE SCALE GENOMIC DNA]</scope>
    <source>
        <strain evidence="3">KCTC 52039</strain>
    </source>
</reference>
<name>A0ABV7ITI8_9RHOB</name>
<evidence type="ECO:0000313" key="3">
    <source>
        <dbReference type="Proteomes" id="UP001595547"/>
    </source>
</evidence>
<sequence length="91" mass="10384">MSNLNGISMENPKPVWPSPVTPIPPEAKKRIQPIGNLIQVRDHMVRIFKEARRGEIKVDDASKLIHMLSLIQRSFESSDLEERLRRLEGAA</sequence>
<evidence type="ECO:0000313" key="2">
    <source>
        <dbReference type="EMBL" id="MFC3179545.1"/>
    </source>
</evidence>
<comment type="caution">
    <text evidence="2">The sequence shown here is derived from an EMBL/GenBank/DDBJ whole genome shotgun (WGS) entry which is preliminary data.</text>
</comment>
<proteinExistence type="predicted"/>
<protein>
    <submittedName>
        <fullName evidence="2">Uncharacterized protein</fullName>
    </submittedName>
</protein>
<organism evidence="2 3">
    <name type="scientific">Cypionkella sinensis</name>
    <dbReference type="NCBI Taxonomy" id="1756043"/>
    <lineage>
        <taxon>Bacteria</taxon>
        <taxon>Pseudomonadati</taxon>
        <taxon>Pseudomonadota</taxon>
        <taxon>Alphaproteobacteria</taxon>
        <taxon>Rhodobacterales</taxon>
        <taxon>Paracoccaceae</taxon>
        <taxon>Cypionkella</taxon>
    </lineage>
</organism>
<feature type="compositionally biased region" description="Pro residues" evidence="1">
    <location>
        <begin position="14"/>
        <end position="24"/>
    </location>
</feature>
<keyword evidence="3" id="KW-1185">Reference proteome</keyword>
<evidence type="ECO:0000256" key="1">
    <source>
        <dbReference type="SAM" id="MobiDB-lite"/>
    </source>
</evidence>
<dbReference type="EMBL" id="JBHRTO010000001">
    <property type="protein sequence ID" value="MFC3179545.1"/>
    <property type="molecule type" value="Genomic_DNA"/>
</dbReference>
<accession>A0ABV7ITI8</accession>
<dbReference type="Proteomes" id="UP001595547">
    <property type="component" value="Unassembled WGS sequence"/>
</dbReference>
<dbReference type="RefSeq" id="WP_380071185.1">
    <property type="nucleotide sequence ID" value="NZ_JBHRTO010000001.1"/>
</dbReference>
<gene>
    <name evidence="2" type="ORF">ACFOGH_00950</name>
</gene>
<feature type="region of interest" description="Disordered" evidence="1">
    <location>
        <begin position="1"/>
        <end position="24"/>
    </location>
</feature>